<dbReference type="Pfam" id="PF20415">
    <property type="entry name" value="DUF6699"/>
    <property type="match status" value="1"/>
</dbReference>
<dbReference type="Proteomes" id="UP000320762">
    <property type="component" value="Unassembled WGS sequence"/>
</dbReference>
<feature type="domain" description="DUF6699" evidence="1">
    <location>
        <begin position="67"/>
        <end position="187"/>
    </location>
</feature>
<dbReference type="InterPro" id="IPR046522">
    <property type="entry name" value="DUF6699"/>
</dbReference>
<comment type="caution">
    <text evidence="2">The sequence shown here is derived from an EMBL/GenBank/DDBJ whole genome shotgun (WGS) entry which is preliminary data.</text>
</comment>
<evidence type="ECO:0000313" key="2">
    <source>
        <dbReference type="EMBL" id="TRM55495.1"/>
    </source>
</evidence>
<protein>
    <recommendedName>
        <fullName evidence="1">DUF6699 domain-containing protein</fullName>
    </recommendedName>
</protein>
<reference evidence="2 3" key="1">
    <citation type="journal article" date="2019" name="New Phytol.">
        <title>Comparative genomics reveals unique wood-decay strategies and fruiting body development in the Schizophyllaceae.</title>
        <authorList>
            <person name="Almasi E."/>
            <person name="Sahu N."/>
            <person name="Krizsan K."/>
            <person name="Balint B."/>
            <person name="Kovacs G.M."/>
            <person name="Kiss B."/>
            <person name="Cseklye J."/>
            <person name="Drula E."/>
            <person name="Henrissat B."/>
            <person name="Nagy I."/>
            <person name="Chovatia M."/>
            <person name="Adam C."/>
            <person name="LaButti K."/>
            <person name="Lipzen A."/>
            <person name="Riley R."/>
            <person name="Grigoriev I.V."/>
            <person name="Nagy L.G."/>
        </authorList>
    </citation>
    <scope>NUCLEOTIDE SEQUENCE [LARGE SCALE GENOMIC DNA]</scope>
    <source>
        <strain evidence="2 3">NL-1724</strain>
    </source>
</reference>
<name>A0A550BSH2_9AGAR</name>
<dbReference type="AlphaFoldDB" id="A0A550BSH2"/>
<accession>A0A550BSH2</accession>
<organism evidence="2 3">
    <name type="scientific">Schizophyllum amplum</name>
    <dbReference type="NCBI Taxonomy" id="97359"/>
    <lineage>
        <taxon>Eukaryota</taxon>
        <taxon>Fungi</taxon>
        <taxon>Dikarya</taxon>
        <taxon>Basidiomycota</taxon>
        <taxon>Agaricomycotina</taxon>
        <taxon>Agaricomycetes</taxon>
        <taxon>Agaricomycetidae</taxon>
        <taxon>Agaricales</taxon>
        <taxon>Schizophyllaceae</taxon>
        <taxon>Schizophyllum</taxon>
    </lineage>
</organism>
<gene>
    <name evidence="2" type="ORF">BD626DRAFT_525371</name>
</gene>
<sequence length="208" mass="23328">MAADLGKWGNGPHYGPVLSQTELYLLRPELELHPILTGSDGSFHLVMSLQTGVLGGFNASAAASDSEFVKKDEPATIPRVEQLYIISDLTPWCTTVRNESGVTLENICRTLFQQYTQEYVTEAEIAALSPRVHDHIQRTAAHRVNNQTYNAPPTWGGYTPASPVPNRFQRVDWLRDRMFFEGVRKDPDYTRGRLGFDAPNIFVMTLTS</sequence>
<evidence type="ECO:0000313" key="3">
    <source>
        <dbReference type="Proteomes" id="UP000320762"/>
    </source>
</evidence>
<dbReference type="EMBL" id="VDMD01000127">
    <property type="protein sequence ID" value="TRM55495.1"/>
    <property type="molecule type" value="Genomic_DNA"/>
</dbReference>
<dbReference type="OrthoDB" id="3333333at2759"/>
<dbReference type="STRING" id="97359.A0A550BSH2"/>
<proteinExistence type="predicted"/>
<evidence type="ECO:0000259" key="1">
    <source>
        <dbReference type="Pfam" id="PF20415"/>
    </source>
</evidence>
<keyword evidence="3" id="KW-1185">Reference proteome</keyword>